<gene>
    <name evidence="3" type="ORF">KDY119_00969</name>
</gene>
<evidence type="ECO:0008006" key="5">
    <source>
        <dbReference type="Google" id="ProtNLM"/>
    </source>
</evidence>
<feature type="compositionally biased region" description="Polar residues" evidence="1">
    <location>
        <begin position="48"/>
        <end position="57"/>
    </location>
</feature>
<dbReference type="SUPFAM" id="SSF48208">
    <property type="entry name" value="Six-hairpin glycosidases"/>
    <property type="match status" value="1"/>
</dbReference>
<dbReference type="RefSeq" id="WP_153022005.1">
    <property type="nucleotide sequence ID" value="NZ_BAABIH010000001.1"/>
</dbReference>
<dbReference type="OrthoDB" id="9781878at2"/>
<dbReference type="Gene3D" id="1.50.10.10">
    <property type="match status" value="1"/>
</dbReference>
<dbReference type="InterPro" id="IPR008928">
    <property type="entry name" value="6-hairpin_glycosidase_sf"/>
</dbReference>
<reference evidence="3 4" key="1">
    <citation type="submission" date="2019-10" db="EMBL/GenBank/DDBJ databases">
        <title>Genome sequence of Luteimicrobium xylanilyticum HY-24.</title>
        <authorList>
            <person name="Kim D.Y."/>
            <person name="Park H.-Y."/>
        </authorList>
    </citation>
    <scope>NUCLEOTIDE SEQUENCE [LARGE SCALE GENOMIC DNA]</scope>
    <source>
        <strain evidence="3 4">HY-24</strain>
    </source>
</reference>
<keyword evidence="2" id="KW-0732">Signal</keyword>
<feature type="signal peptide" evidence="2">
    <location>
        <begin position="1"/>
        <end position="34"/>
    </location>
</feature>
<dbReference type="KEGG" id="lxl:KDY119_00969"/>
<organism evidence="3 4">
    <name type="scientific">Luteimicrobium xylanilyticum</name>
    <dbReference type="NCBI Taxonomy" id="1133546"/>
    <lineage>
        <taxon>Bacteria</taxon>
        <taxon>Bacillati</taxon>
        <taxon>Actinomycetota</taxon>
        <taxon>Actinomycetes</taxon>
        <taxon>Micrococcales</taxon>
        <taxon>Luteimicrobium</taxon>
    </lineage>
</organism>
<dbReference type="AlphaFoldDB" id="A0A5P9Q7S0"/>
<keyword evidence="4" id="KW-1185">Reference proteome</keyword>
<evidence type="ECO:0000313" key="3">
    <source>
        <dbReference type="EMBL" id="QFU97471.1"/>
    </source>
</evidence>
<dbReference type="GO" id="GO:0005975">
    <property type="term" value="P:carbohydrate metabolic process"/>
    <property type="evidence" value="ECO:0007669"/>
    <property type="project" value="InterPro"/>
</dbReference>
<feature type="region of interest" description="Disordered" evidence="1">
    <location>
        <begin position="29"/>
        <end position="57"/>
    </location>
</feature>
<protein>
    <recommendedName>
        <fullName evidence="5">Alpha-L-rhamnosidase six-hairpin glycosidase domain-containing protein</fullName>
    </recommendedName>
</protein>
<dbReference type="Proteomes" id="UP000326702">
    <property type="component" value="Chromosome"/>
</dbReference>
<evidence type="ECO:0000313" key="4">
    <source>
        <dbReference type="Proteomes" id="UP000326702"/>
    </source>
</evidence>
<dbReference type="InterPro" id="IPR012341">
    <property type="entry name" value="6hp_glycosidase-like_sf"/>
</dbReference>
<dbReference type="EMBL" id="CP045529">
    <property type="protein sequence ID" value="QFU97471.1"/>
    <property type="molecule type" value="Genomic_DNA"/>
</dbReference>
<name>A0A5P9Q7S0_9MICO</name>
<accession>A0A5P9Q7S0</accession>
<sequence>MRRTRRIGATIGWLGSVAMVATLTATTGTGPATAAPSDVAGRPPTADQLRQTGTSQQRWLSVPQSRLVLNPIDFNSSQSEVEQNSGPDLPLAVGYYANDKANRLRDVVQTFRASSAGPAAPAAPSTQVGFADPFDDVDGWAASGADATAKGGRATVTVDGAKTWGHIQRTVTLDLDQDPYLTVSVPAATGAWSLKVNDGTLADDLKLQDDTTATGTRTYDLRKATGWTGSKTVTVSIYAVGAGKSVTVDSLVAHSDPTPPPAAGEVDFADDFTTASGWTASSKGATLTSDGTEGTLALPGAGFGYRARTVTADLSNDPVLTLDVPRTTGKWALKVALPGKGDVELQHDTTATGAHTYDLSAMTGWTGTQTFQVKLFQIGDAAGTSTTLGHLAIYPAQRWLTGASSSSTSWEPAALKFSARYGQGNAQGTDVFHGTDAFTRVVTTRNVARHGAASVIAGAVSGTATYDRRSNVVTVTQDGYTYAVATSAGRLRLFDGPAALGQLADGNTVTGGSWGVVSAHDGTTAVGVGFAVGTDDEARSHAARAARGAASSHGAARDVKTWDRYWDRYLASAPAPKDFAIHGVDAAGVTSSDVRDAYYRAWVQLEENVLPATPETGNEYAQLSTGKASLWTNGTPGISSVASWDSLLGMQDLVHTDAASAWASFQGLMAKVGDDGSLAGESLPSRKAQTAWVLYEVTGDEGKLRDVYAPLVADLRWEADHLRWILGSHDYTDERDGEFVASLIYDLGYAEKISRALGHQDDAGEWSALGKTLTADYESWFFPATGPYATVQKVYLDTSRSKAPVGSDNPAGDFLDAATGRWTDPGLAMYTTTALAIPELSDADVAKVVERFRTEYDPDQQLAGLASVAIKAPDAQLMTYGLLDRGYATEANVVINSLTRDIVRSGQFAEVYQASSGKLSDTPIARGVAPSLFGIANLIDNVWLANGVRLEAGTPTFVRTSAGLSGGVDGLSYHGHRYDVRLQRDSAVLSGDAVRLGVLPRAVALPTVGASVTAHRPRGHGH</sequence>
<evidence type="ECO:0000256" key="1">
    <source>
        <dbReference type="SAM" id="MobiDB-lite"/>
    </source>
</evidence>
<feature type="chain" id="PRO_5024968344" description="Alpha-L-rhamnosidase six-hairpin glycosidase domain-containing protein" evidence="2">
    <location>
        <begin position="35"/>
        <end position="1022"/>
    </location>
</feature>
<proteinExistence type="predicted"/>
<evidence type="ECO:0000256" key="2">
    <source>
        <dbReference type="SAM" id="SignalP"/>
    </source>
</evidence>